<dbReference type="Gene3D" id="3.40.50.300">
    <property type="entry name" value="P-loop containing nucleotide triphosphate hydrolases"/>
    <property type="match status" value="3"/>
</dbReference>
<dbReference type="PANTHER" id="PTHR30591:SF1">
    <property type="entry name" value="RECBCD ENZYME SUBUNIT RECC"/>
    <property type="match status" value="1"/>
</dbReference>
<keyword evidence="3" id="KW-0227">DNA damage</keyword>
<evidence type="ECO:0000313" key="12">
    <source>
        <dbReference type="EMBL" id="SFW34186.1"/>
    </source>
</evidence>
<proteinExistence type="predicted"/>
<evidence type="ECO:0000256" key="3">
    <source>
        <dbReference type="ARBA" id="ARBA00022763"/>
    </source>
</evidence>
<dbReference type="GO" id="GO:0003677">
    <property type="term" value="F:DNA binding"/>
    <property type="evidence" value="ECO:0007669"/>
    <property type="project" value="UniProtKB-KW"/>
</dbReference>
<keyword evidence="2" id="KW-0547">Nucleotide-binding</keyword>
<accession>A0A1K1NFF4</accession>
<dbReference type="InterPro" id="IPR038726">
    <property type="entry name" value="PDDEXK_AddAB-type"/>
</dbReference>
<sequence length="1111" mass="125920">MVEFITGAAGCGKTTGMFAKIQKKCGAAEKLCIIVPEQFSQDFDKKLYFYLGAENFNELFSLSFTGLARQLFQLYGDPDRKGEFADDMAKMILIYQAVNAAMSRPESLSSFRRQSQQSGFAEEIMTLIRDIKRSGISPEELVQRSRTLDKRLMDKTDDVAAIFLEYQRLMAEYGFKDELDNIREAAKIANLHEYFKGKTVFLDEFESFTADQYEMLRVMISSAENVCIALRTDDVNAGAYTLFETVNDTYRKIMNICREIGVETSVEKCEKCYRFKTPDLEYVSRRALVNQKNEADKAPKAENVRIFEARDMYDEAEFVCAVIKHLVYEDRSLMYKDIAIISNDIAVYSDVLKASFKRYDIPYFLSLEKDVAHTSVMVFFTSMLDILSSRRIRSEQIFRFLKSGLLDVTLTEVSLLENYCYKWDVDGDSWLEEFTAEDEQLELLENIRKKTVVPLIKLKKKLNGKNTAEKLCGLLYDHIVYCNAEKNTAKLMGQLIKQDKDYEAAELKRLWGCLMDILDSLCDTLGGREISFAEFSRIIRSMIGRIKYSVPPQTLDAVTAASARMARLDSPRVVFVMGANDGDFPNQISLHGLFSEAEKSKLSENGIELSTPLAELIASERLVVYKAVSAASDKLYITYPLSDLSGQAKYPAQIVDRIIAMFGDESIRMTSGSISTDYYAATLHSAFYHYMQERKSNDTAVASVKELLMGAPDYRRRLSYVMSRGYHTQSFSIDRDIMEKLQSFEPLKLSSSGLEEYNLCHFKYFCDKCLRLHLNEKVELDARIAGELTHRCFYGILGKYSKTEFVNLSCDAVKSEINTCAEEYRNEALAGDFGKDAKFDLIFNKLTERMSEVFMYTQQALMASDFVPHKFELDLRDSHSVILPFGDGRKLSFGGIVDRADVCDMDGDKYLRIIDYKSSRKDITAETLACGINMQMLLYLFASTDKGGIYEGYLPAGVLYSPVRISEVHLESHKVDSKNTGAVNSALRTSGLVLGDRDILEAMEKNVRGEFIPVKLDKNGVPDKNSACISAEGMTLLRNYTYGKLKSMAESLLAGDAEAVPLLMGNKLPCTYCEYMNICDNSELERQRTPDEIAVAEAQEILGKKYKGEEE</sequence>
<keyword evidence="5 12" id="KW-0347">Helicase</keyword>
<evidence type="ECO:0000313" key="13">
    <source>
        <dbReference type="Proteomes" id="UP000183461"/>
    </source>
</evidence>
<dbReference type="Proteomes" id="UP000183461">
    <property type="component" value="Unassembled WGS sequence"/>
</dbReference>
<keyword evidence="6" id="KW-0269">Exonuclease</keyword>
<organism evidence="12 13">
    <name type="scientific">Ruminococcus flavefaciens</name>
    <dbReference type="NCBI Taxonomy" id="1265"/>
    <lineage>
        <taxon>Bacteria</taxon>
        <taxon>Bacillati</taxon>
        <taxon>Bacillota</taxon>
        <taxon>Clostridia</taxon>
        <taxon>Eubacteriales</taxon>
        <taxon>Oscillospiraceae</taxon>
        <taxon>Ruminococcus</taxon>
    </lineage>
</organism>
<dbReference type="GO" id="GO:0006310">
    <property type="term" value="P:DNA recombination"/>
    <property type="evidence" value="ECO:0007669"/>
    <property type="project" value="TreeGrafter"/>
</dbReference>
<keyword evidence="1" id="KW-0540">Nuclease</keyword>
<evidence type="ECO:0000256" key="9">
    <source>
        <dbReference type="ARBA" id="ARBA00023204"/>
    </source>
</evidence>
<dbReference type="InterPro" id="IPR049035">
    <property type="entry name" value="ADDB_N"/>
</dbReference>
<evidence type="ECO:0000256" key="8">
    <source>
        <dbReference type="ARBA" id="ARBA00023125"/>
    </source>
</evidence>
<keyword evidence="8" id="KW-0238">DNA-binding</keyword>
<dbReference type="SUPFAM" id="SSF52540">
    <property type="entry name" value="P-loop containing nucleoside triphosphate hydrolases"/>
    <property type="match status" value="2"/>
</dbReference>
<protein>
    <submittedName>
        <fullName evidence="12">ATP-dependent helicase/nuclease subunit B</fullName>
    </submittedName>
</protein>
<evidence type="ECO:0000256" key="2">
    <source>
        <dbReference type="ARBA" id="ARBA00022741"/>
    </source>
</evidence>
<reference evidence="12 13" key="1">
    <citation type="submission" date="2016-11" db="EMBL/GenBank/DDBJ databases">
        <authorList>
            <person name="Jaros S."/>
            <person name="Januszkiewicz K."/>
            <person name="Wedrychowicz H."/>
        </authorList>
    </citation>
    <scope>NUCLEOTIDE SEQUENCE [LARGE SCALE GENOMIC DNA]</scope>
    <source>
        <strain evidence="12 13">YL228</strain>
    </source>
</reference>
<dbReference type="AlphaFoldDB" id="A0A1K1NFF4"/>
<evidence type="ECO:0000256" key="7">
    <source>
        <dbReference type="ARBA" id="ARBA00022840"/>
    </source>
</evidence>
<keyword evidence="7" id="KW-0067">ATP-binding</keyword>
<dbReference type="GO" id="GO:0005524">
    <property type="term" value="F:ATP binding"/>
    <property type="evidence" value="ECO:0007669"/>
    <property type="project" value="UniProtKB-KW"/>
</dbReference>
<feature type="domain" description="PD-(D/E)XK endonuclease-like" evidence="10">
    <location>
        <begin position="749"/>
        <end position="1080"/>
    </location>
</feature>
<dbReference type="Pfam" id="PF12705">
    <property type="entry name" value="PDDEXK_1"/>
    <property type="match status" value="1"/>
</dbReference>
<name>A0A1K1NFF4_RUMFL</name>
<feature type="domain" description="ATP-dependent helicase/deoxyribonuclease subunit B N-terminal" evidence="11">
    <location>
        <begin position="4"/>
        <end position="282"/>
    </location>
</feature>
<keyword evidence="9" id="KW-0234">DNA repair</keyword>
<gene>
    <name evidence="12" type="ORF">SAMN02910280_1960</name>
</gene>
<evidence type="ECO:0000256" key="6">
    <source>
        <dbReference type="ARBA" id="ARBA00022839"/>
    </source>
</evidence>
<dbReference type="PANTHER" id="PTHR30591">
    <property type="entry name" value="RECBCD ENZYME SUBUNIT RECC"/>
    <property type="match status" value="1"/>
</dbReference>
<dbReference type="EMBL" id="FPIP01000004">
    <property type="protein sequence ID" value="SFW34186.1"/>
    <property type="molecule type" value="Genomic_DNA"/>
</dbReference>
<dbReference type="GO" id="GO:0004527">
    <property type="term" value="F:exonuclease activity"/>
    <property type="evidence" value="ECO:0007669"/>
    <property type="project" value="UniProtKB-KW"/>
</dbReference>
<dbReference type="Pfam" id="PF21445">
    <property type="entry name" value="ADDB_N"/>
    <property type="match status" value="1"/>
</dbReference>
<dbReference type="RefSeq" id="WP_072300225.1">
    <property type="nucleotide sequence ID" value="NZ_FPIP01000004.1"/>
</dbReference>
<dbReference type="Gene3D" id="3.90.320.10">
    <property type="match status" value="1"/>
</dbReference>
<keyword evidence="4" id="KW-0378">Hydrolase</keyword>
<evidence type="ECO:0000256" key="1">
    <source>
        <dbReference type="ARBA" id="ARBA00022722"/>
    </source>
</evidence>
<evidence type="ECO:0000256" key="4">
    <source>
        <dbReference type="ARBA" id="ARBA00022801"/>
    </source>
</evidence>
<dbReference type="InterPro" id="IPR011604">
    <property type="entry name" value="PDDEXK-like_dom_sf"/>
</dbReference>
<dbReference type="InterPro" id="IPR027417">
    <property type="entry name" value="P-loop_NTPase"/>
</dbReference>
<dbReference type="GO" id="GO:0004386">
    <property type="term" value="F:helicase activity"/>
    <property type="evidence" value="ECO:0007669"/>
    <property type="project" value="UniProtKB-KW"/>
</dbReference>
<evidence type="ECO:0000259" key="11">
    <source>
        <dbReference type="Pfam" id="PF21445"/>
    </source>
</evidence>
<evidence type="ECO:0000259" key="10">
    <source>
        <dbReference type="Pfam" id="PF12705"/>
    </source>
</evidence>
<evidence type="ECO:0000256" key="5">
    <source>
        <dbReference type="ARBA" id="ARBA00022806"/>
    </source>
</evidence>
<dbReference type="GO" id="GO:0006281">
    <property type="term" value="P:DNA repair"/>
    <property type="evidence" value="ECO:0007669"/>
    <property type="project" value="UniProtKB-KW"/>
</dbReference>